<dbReference type="WBParaSite" id="Gr19_v10_g4485.t1">
    <property type="protein sequence ID" value="Gr19_v10_g4485.t1"/>
    <property type="gene ID" value="Gr19_v10_g4485"/>
</dbReference>
<dbReference type="AlphaFoldDB" id="A0A914HTD1"/>
<feature type="signal peptide" evidence="1">
    <location>
        <begin position="1"/>
        <end position="24"/>
    </location>
</feature>
<evidence type="ECO:0000313" key="3">
    <source>
        <dbReference type="WBParaSite" id="Gr19_v10_g4485.t1"/>
    </source>
</evidence>
<reference evidence="3" key="1">
    <citation type="submission" date="2022-11" db="UniProtKB">
        <authorList>
            <consortium name="WormBaseParasite"/>
        </authorList>
    </citation>
    <scope>IDENTIFICATION</scope>
</reference>
<feature type="chain" id="PRO_5037297765" evidence="1">
    <location>
        <begin position="25"/>
        <end position="82"/>
    </location>
</feature>
<organism evidence="2 3">
    <name type="scientific">Globodera rostochiensis</name>
    <name type="common">Golden nematode worm</name>
    <name type="synonym">Heterodera rostochiensis</name>
    <dbReference type="NCBI Taxonomy" id="31243"/>
    <lineage>
        <taxon>Eukaryota</taxon>
        <taxon>Metazoa</taxon>
        <taxon>Ecdysozoa</taxon>
        <taxon>Nematoda</taxon>
        <taxon>Chromadorea</taxon>
        <taxon>Rhabditida</taxon>
        <taxon>Tylenchina</taxon>
        <taxon>Tylenchomorpha</taxon>
        <taxon>Tylenchoidea</taxon>
        <taxon>Heteroderidae</taxon>
        <taxon>Heteroderinae</taxon>
        <taxon>Globodera</taxon>
    </lineage>
</organism>
<name>A0A914HTD1_GLORO</name>
<keyword evidence="2" id="KW-1185">Reference proteome</keyword>
<dbReference type="Proteomes" id="UP000887572">
    <property type="component" value="Unplaced"/>
</dbReference>
<evidence type="ECO:0000256" key="1">
    <source>
        <dbReference type="SAM" id="SignalP"/>
    </source>
</evidence>
<keyword evidence="1" id="KW-0732">Signal</keyword>
<proteinExistence type="predicted"/>
<evidence type="ECO:0000313" key="2">
    <source>
        <dbReference type="Proteomes" id="UP000887572"/>
    </source>
</evidence>
<accession>A0A914HTD1</accession>
<sequence length="82" mass="9121">MHSVLIVVPSLVFFFIFAHSVVHADDQSPRRCYQGIHGDVPEELAKTMLKEFNITANADMVTILCSGEVDHCEQFECKGPGN</sequence>
<protein>
    <submittedName>
        <fullName evidence="3">Uncharacterized protein</fullName>
    </submittedName>
</protein>